<evidence type="ECO:0000313" key="2">
    <source>
        <dbReference type="EMBL" id="ANP28144.1"/>
    </source>
</evidence>
<dbReference type="AlphaFoldDB" id="A0A1B0ZJE4"/>
<organism evidence="2 3">
    <name type="scientific">Dermabacter vaginalis</name>
    <dbReference type="NCBI Taxonomy" id="1630135"/>
    <lineage>
        <taxon>Bacteria</taxon>
        <taxon>Bacillati</taxon>
        <taxon>Actinomycetota</taxon>
        <taxon>Actinomycetes</taxon>
        <taxon>Micrococcales</taxon>
        <taxon>Dermabacteraceae</taxon>
        <taxon>Dermabacter</taxon>
    </lineage>
</organism>
<dbReference type="Proteomes" id="UP000092596">
    <property type="component" value="Chromosome"/>
</dbReference>
<evidence type="ECO:0000313" key="3">
    <source>
        <dbReference type="Proteomes" id="UP000092596"/>
    </source>
</evidence>
<protein>
    <recommendedName>
        <fullName evidence="4">DUF3054 domain-containing protein</fullName>
    </recommendedName>
</protein>
<sequence>MRNYYRALGADALLVLLFSVLGTVSHNGALTVSNLARVAWPFLVGLVLAHLVLRAWRVEPWRLWPHGVFIVAITVVAAMLIRTLVGDGTALPFVLVAFAVNALFLLGWRAIAGIVARRKRASVGTDDSH</sequence>
<keyword evidence="1" id="KW-0472">Membrane</keyword>
<name>A0A1B0ZJE4_9MICO</name>
<gene>
    <name evidence="2" type="ORF">DAD186_15940</name>
</gene>
<feature type="transmembrane region" description="Helical" evidence="1">
    <location>
        <begin position="63"/>
        <end position="85"/>
    </location>
</feature>
<keyword evidence="1" id="KW-0812">Transmembrane</keyword>
<evidence type="ECO:0008006" key="4">
    <source>
        <dbReference type="Google" id="ProtNLM"/>
    </source>
</evidence>
<dbReference type="STRING" id="1630135.DAD186_15940"/>
<keyword evidence="1" id="KW-1133">Transmembrane helix</keyword>
<dbReference type="Pfam" id="PF11255">
    <property type="entry name" value="DUF3054"/>
    <property type="match status" value="1"/>
</dbReference>
<feature type="transmembrane region" description="Helical" evidence="1">
    <location>
        <begin position="91"/>
        <end position="111"/>
    </location>
</feature>
<evidence type="ECO:0000256" key="1">
    <source>
        <dbReference type="SAM" id="Phobius"/>
    </source>
</evidence>
<feature type="transmembrane region" description="Helical" evidence="1">
    <location>
        <begin position="38"/>
        <end position="56"/>
    </location>
</feature>
<reference evidence="2 3" key="1">
    <citation type="submission" date="2015-06" db="EMBL/GenBank/DDBJ databases">
        <title>Investigation of pathophysiology for high-risk pregnancy and development of treatment modality based on it.</title>
        <authorList>
            <person name="Kim B.-C."/>
            <person name="Lim S."/>
        </authorList>
    </citation>
    <scope>NUCLEOTIDE SEQUENCE [LARGE SCALE GENOMIC DNA]</scope>
    <source>
        <strain evidence="2 3">AD1-86</strain>
    </source>
</reference>
<dbReference type="InterPro" id="IPR021414">
    <property type="entry name" value="DUF3054"/>
</dbReference>
<proteinExistence type="predicted"/>
<dbReference type="EMBL" id="CP012117">
    <property type="protein sequence ID" value="ANP28144.1"/>
    <property type="molecule type" value="Genomic_DNA"/>
</dbReference>
<dbReference type="RefSeq" id="WP_065248189.1">
    <property type="nucleotide sequence ID" value="NZ_CP012117.1"/>
</dbReference>
<dbReference type="KEGG" id="dva:DAD186_15940"/>
<accession>A0A1B0ZJE4</accession>